<accession>A0A9J5X1A1</accession>
<keyword evidence="2" id="KW-1185">Reference proteome</keyword>
<dbReference type="EMBL" id="JACXVP010000010">
    <property type="protein sequence ID" value="KAG5581746.1"/>
    <property type="molecule type" value="Genomic_DNA"/>
</dbReference>
<evidence type="ECO:0000313" key="1">
    <source>
        <dbReference type="EMBL" id="KAG5581746.1"/>
    </source>
</evidence>
<sequence length="444" mass="50135">MTNSVLSSKLPISQEIENPGSFNFSTLSPEESLLTPVCGVGETGESITPYIEVVASHTLPYGEILPCSPPLVLSGEKSQNSEVQSVIKPSTDPSSEKLEVLSRGVSSTMSERLFDRDLPEGKDPELNILIAGVELMVVQSLASLRGDVQPTLLEQELRSLEQVRHTVLSVFDQTPRSFDVDSDKEEKEEVPLKWNRKWVRGANTLRIGVPDMGQEEVWTRSEMLKVMGSAIAANEIQTERVRKRRQEGHLPEEPTSTLLHVRSSDTESDDFTELWQNKERKLRLRGLNQRKVRIVDKEMTREERKTEMENQKVLNGRFFDPDIITEFGMSNLFDVICLQGWVLLFEPPVPYLHEPEVREFYYKMELLENGGNRTSFKNIKIFLDEETLGIILGVPVRGIRSIEGCKPSVSSQNRPQSMGTSSVQGCQISFSRENISYSLSSSTR</sequence>
<evidence type="ECO:0000313" key="2">
    <source>
        <dbReference type="Proteomes" id="UP000824120"/>
    </source>
</evidence>
<gene>
    <name evidence="1" type="ORF">H5410_052373</name>
</gene>
<dbReference type="AlphaFoldDB" id="A0A9J5X1A1"/>
<name>A0A9J5X1A1_SOLCO</name>
<reference evidence="1 2" key="1">
    <citation type="submission" date="2020-09" db="EMBL/GenBank/DDBJ databases">
        <title>De no assembly of potato wild relative species, Solanum commersonii.</title>
        <authorList>
            <person name="Cho K."/>
        </authorList>
    </citation>
    <scope>NUCLEOTIDE SEQUENCE [LARGE SCALE GENOMIC DNA]</scope>
    <source>
        <strain evidence="1">LZ3.2</strain>
        <tissue evidence="1">Leaf</tissue>
    </source>
</reference>
<proteinExistence type="predicted"/>
<dbReference type="Proteomes" id="UP000824120">
    <property type="component" value="Chromosome 10"/>
</dbReference>
<protein>
    <submittedName>
        <fullName evidence="1">Uncharacterized protein</fullName>
    </submittedName>
</protein>
<comment type="caution">
    <text evidence="1">The sequence shown here is derived from an EMBL/GenBank/DDBJ whole genome shotgun (WGS) entry which is preliminary data.</text>
</comment>
<organism evidence="1 2">
    <name type="scientific">Solanum commersonii</name>
    <name type="common">Commerson's wild potato</name>
    <name type="synonym">Commerson's nightshade</name>
    <dbReference type="NCBI Taxonomy" id="4109"/>
    <lineage>
        <taxon>Eukaryota</taxon>
        <taxon>Viridiplantae</taxon>
        <taxon>Streptophyta</taxon>
        <taxon>Embryophyta</taxon>
        <taxon>Tracheophyta</taxon>
        <taxon>Spermatophyta</taxon>
        <taxon>Magnoliopsida</taxon>
        <taxon>eudicotyledons</taxon>
        <taxon>Gunneridae</taxon>
        <taxon>Pentapetalae</taxon>
        <taxon>asterids</taxon>
        <taxon>lamiids</taxon>
        <taxon>Solanales</taxon>
        <taxon>Solanaceae</taxon>
        <taxon>Solanoideae</taxon>
        <taxon>Solaneae</taxon>
        <taxon>Solanum</taxon>
    </lineage>
</organism>